<evidence type="ECO:0000256" key="2">
    <source>
        <dbReference type="ARBA" id="ARBA00022692"/>
    </source>
</evidence>
<dbReference type="PROSITE" id="PS50850">
    <property type="entry name" value="MFS"/>
    <property type="match status" value="1"/>
</dbReference>
<comment type="caution">
    <text evidence="8">The sequence shown here is derived from an EMBL/GenBank/DDBJ whole genome shotgun (WGS) entry which is preliminary data.</text>
</comment>
<proteinExistence type="predicted"/>
<feature type="transmembrane region" description="Helical" evidence="6">
    <location>
        <begin position="563"/>
        <end position="586"/>
    </location>
</feature>
<feature type="transmembrane region" description="Helical" evidence="6">
    <location>
        <begin position="65"/>
        <end position="86"/>
    </location>
</feature>
<evidence type="ECO:0000256" key="6">
    <source>
        <dbReference type="SAM" id="Phobius"/>
    </source>
</evidence>
<evidence type="ECO:0000256" key="5">
    <source>
        <dbReference type="SAM" id="MobiDB-lite"/>
    </source>
</evidence>
<dbReference type="AlphaFoldDB" id="A0AA40CVP7"/>
<dbReference type="Proteomes" id="UP001174936">
    <property type="component" value="Unassembled WGS sequence"/>
</dbReference>
<dbReference type="PANTHER" id="PTHR23502">
    <property type="entry name" value="MAJOR FACILITATOR SUPERFAMILY"/>
    <property type="match status" value="1"/>
</dbReference>
<protein>
    <submittedName>
        <fullName evidence="8">Major facilitator superfamily domain-containing protein</fullName>
    </submittedName>
</protein>
<feature type="transmembrane region" description="Helical" evidence="6">
    <location>
        <begin position="106"/>
        <end position="124"/>
    </location>
</feature>
<feature type="transmembrane region" description="Helical" evidence="6">
    <location>
        <begin position="222"/>
        <end position="244"/>
    </location>
</feature>
<feature type="transmembrane region" description="Helical" evidence="6">
    <location>
        <begin position="427"/>
        <end position="448"/>
    </location>
</feature>
<reference evidence="8" key="1">
    <citation type="submission" date="2023-06" db="EMBL/GenBank/DDBJ databases">
        <title>Genome-scale phylogeny and comparative genomics of the fungal order Sordariales.</title>
        <authorList>
            <consortium name="Lawrence Berkeley National Laboratory"/>
            <person name="Hensen N."/>
            <person name="Bonometti L."/>
            <person name="Westerberg I."/>
            <person name="Brannstrom I.O."/>
            <person name="Guillou S."/>
            <person name="Cros-Aarteil S."/>
            <person name="Calhoun S."/>
            <person name="Haridas S."/>
            <person name="Kuo A."/>
            <person name="Mondo S."/>
            <person name="Pangilinan J."/>
            <person name="Riley R."/>
            <person name="Labutti K."/>
            <person name="Andreopoulos B."/>
            <person name="Lipzen A."/>
            <person name="Chen C."/>
            <person name="Yanf M."/>
            <person name="Daum C."/>
            <person name="Ng V."/>
            <person name="Clum A."/>
            <person name="Steindorff A."/>
            <person name="Ohm R."/>
            <person name="Martin F."/>
            <person name="Silar P."/>
            <person name="Natvig D."/>
            <person name="Lalanne C."/>
            <person name="Gautier V."/>
            <person name="Ament-Velasquez S.L."/>
            <person name="Kruys A."/>
            <person name="Hutchinson M.I."/>
            <person name="Powell A.J."/>
            <person name="Barry K."/>
            <person name="Miller A.N."/>
            <person name="Grigoriev I.V."/>
            <person name="Debuchy R."/>
            <person name="Gladieux P."/>
            <person name="Thoren M.H."/>
            <person name="Johannesson H."/>
        </authorList>
    </citation>
    <scope>NUCLEOTIDE SEQUENCE</scope>
    <source>
        <strain evidence="8">SMH2532-1</strain>
    </source>
</reference>
<accession>A0AA40CVP7</accession>
<dbReference type="InterPro" id="IPR011701">
    <property type="entry name" value="MFS"/>
</dbReference>
<keyword evidence="3 6" id="KW-1133">Transmembrane helix</keyword>
<evidence type="ECO:0000256" key="1">
    <source>
        <dbReference type="ARBA" id="ARBA00004141"/>
    </source>
</evidence>
<feature type="transmembrane region" description="Helical" evidence="6">
    <location>
        <begin position="503"/>
        <end position="523"/>
    </location>
</feature>
<dbReference type="Gene3D" id="1.20.1720.10">
    <property type="entry name" value="Multidrug resistance protein D"/>
    <property type="match status" value="1"/>
</dbReference>
<feature type="transmembrane region" description="Helical" evidence="6">
    <location>
        <begin position="469"/>
        <end position="488"/>
    </location>
</feature>
<evidence type="ECO:0000259" key="7">
    <source>
        <dbReference type="PROSITE" id="PS50850"/>
    </source>
</evidence>
<evidence type="ECO:0000313" key="8">
    <source>
        <dbReference type="EMBL" id="KAK0652357.1"/>
    </source>
</evidence>
<feature type="domain" description="Major facilitator superfamily (MFS) profile" evidence="7">
    <location>
        <begin position="67"/>
        <end position="493"/>
    </location>
</feature>
<keyword evidence="2 6" id="KW-0812">Transmembrane</keyword>
<organism evidence="8 9">
    <name type="scientific">Cercophora newfieldiana</name>
    <dbReference type="NCBI Taxonomy" id="92897"/>
    <lineage>
        <taxon>Eukaryota</taxon>
        <taxon>Fungi</taxon>
        <taxon>Dikarya</taxon>
        <taxon>Ascomycota</taxon>
        <taxon>Pezizomycotina</taxon>
        <taxon>Sordariomycetes</taxon>
        <taxon>Sordariomycetidae</taxon>
        <taxon>Sordariales</taxon>
        <taxon>Lasiosphaeriaceae</taxon>
        <taxon>Cercophora</taxon>
    </lineage>
</organism>
<feature type="transmembrane region" description="Helical" evidence="6">
    <location>
        <begin position="388"/>
        <end position="407"/>
    </location>
</feature>
<keyword evidence="9" id="KW-1185">Reference proteome</keyword>
<keyword evidence="4 6" id="KW-0472">Membrane</keyword>
<feature type="transmembrane region" description="Helical" evidence="6">
    <location>
        <begin position="161"/>
        <end position="183"/>
    </location>
</feature>
<name>A0AA40CVP7_9PEZI</name>
<evidence type="ECO:0000256" key="4">
    <source>
        <dbReference type="ARBA" id="ARBA00023136"/>
    </source>
</evidence>
<feature type="transmembrane region" description="Helical" evidence="6">
    <location>
        <begin position="136"/>
        <end position="155"/>
    </location>
</feature>
<comment type="subcellular location">
    <subcellularLocation>
        <location evidence="1">Membrane</location>
        <topology evidence="1">Multi-pass membrane protein</topology>
    </subcellularLocation>
</comment>
<feature type="transmembrane region" description="Helical" evidence="6">
    <location>
        <begin position="535"/>
        <end position="557"/>
    </location>
</feature>
<dbReference type="GO" id="GO:0022857">
    <property type="term" value="F:transmembrane transporter activity"/>
    <property type="evidence" value="ECO:0007669"/>
    <property type="project" value="InterPro"/>
</dbReference>
<evidence type="ECO:0000313" key="9">
    <source>
        <dbReference type="Proteomes" id="UP001174936"/>
    </source>
</evidence>
<dbReference type="GO" id="GO:0005886">
    <property type="term" value="C:plasma membrane"/>
    <property type="evidence" value="ECO:0007669"/>
    <property type="project" value="TreeGrafter"/>
</dbReference>
<dbReference type="EMBL" id="JAULSV010000002">
    <property type="protein sequence ID" value="KAK0652357.1"/>
    <property type="molecule type" value="Genomic_DNA"/>
</dbReference>
<dbReference type="InterPro" id="IPR036259">
    <property type="entry name" value="MFS_trans_sf"/>
</dbReference>
<feature type="transmembrane region" description="Helical" evidence="6">
    <location>
        <begin position="195"/>
        <end position="216"/>
    </location>
</feature>
<dbReference type="PANTHER" id="PTHR23502:SF181">
    <property type="entry name" value="MAJOR FACILITATOR SUPERFAMILY (MFS) PROFILE DOMAIN-CONTAINING PROTEIN"/>
    <property type="match status" value="1"/>
</dbReference>
<dbReference type="InterPro" id="IPR020846">
    <property type="entry name" value="MFS_dom"/>
</dbReference>
<dbReference type="Pfam" id="PF07690">
    <property type="entry name" value="MFS_1"/>
    <property type="match status" value="1"/>
</dbReference>
<evidence type="ECO:0000256" key="3">
    <source>
        <dbReference type="ARBA" id="ARBA00022989"/>
    </source>
</evidence>
<feature type="compositionally biased region" description="Low complexity" evidence="5">
    <location>
        <begin position="316"/>
        <end position="334"/>
    </location>
</feature>
<feature type="region of interest" description="Disordered" evidence="5">
    <location>
        <begin position="316"/>
        <end position="344"/>
    </location>
</feature>
<gene>
    <name evidence="8" type="ORF">B0T16DRAFT_323224</name>
</gene>
<sequence length="603" mass="66127">MPGWKYAFSLTRDAVKAATPPGTVRLIEHGTTQQPDGRYVDDLIRFPVPTSDPADPLNWAPWRKISCLTIICLYAFVCNFISASIAPALPIWNLSFPQDPRLFDDLMRFVALNILLLGLGNIFWVPLANIFGRRPVLVISALILFVATACGTIISNFNQVLAIRILQGLGSSVSETVAVAIVGDMFFVHERGSRMAFFTASLAGGSVVGGIAGGYISTRLGWFAIFKVNAALSGVVFLSAVFLVPETIYERDSPCLPIQRNLPRASRYFPRTPAPYLSLGSLPSTMQMTLPSRFLGSVTIDPMGPTLTWYQTSSSSDLSSSVPSSIPSSCSPTPARRQSKRTRSSRATIFTGLRYRRYTYLRSLTFGMYRGKVLHQFTKPWTTLRLPATWIVMLQYGGLVGSVAVISSVGPQILSLPPYEWGQNSGLLFVGALVGIVCGGAYTSFLADHRLKELAKNQDYGFGEPESRVPIMLPSLAVATGGLLVFGFCAQYPGPHQWVGLEFAYGMVAFALTQVPSIWFSYLVDSYAQLASDCFVMVCILRGVIPFAWTFFVSQWIAKDGFLIPFGSFTVIMGVFSLLIVPLIWAGKRMRIATARYVVGNQM</sequence>
<dbReference type="SUPFAM" id="SSF103473">
    <property type="entry name" value="MFS general substrate transporter"/>
    <property type="match status" value="1"/>
</dbReference>